<keyword evidence="1" id="KW-0812">Transmembrane</keyword>
<accession>A0A9E2S9L8</accession>
<dbReference type="FunFam" id="2.60.120.1440:FF:000001">
    <property type="entry name" value="Putative anti-sigma factor"/>
    <property type="match status" value="1"/>
</dbReference>
<feature type="transmembrane region" description="Helical" evidence="1">
    <location>
        <begin position="89"/>
        <end position="110"/>
    </location>
</feature>
<dbReference type="EMBL" id="JAHSPG010000001">
    <property type="protein sequence ID" value="MBV4355885.1"/>
    <property type="molecule type" value="Genomic_DNA"/>
</dbReference>
<keyword evidence="1" id="KW-1133">Transmembrane helix</keyword>
<feature type="domain" description="Protein FecR C-terminal" evidence="3">
    <location>
        <begin position="320"/>
        <end position="388"/>
    </location>
</feature>
<sequence>MTDNEIIALIEKFHTDTLTEEEALIFFRWYNTAEKSEFDRLTAMSAVAPLPLPETTDHTQKFMQKLSQRSLEEEAESTGGKLVRFNRRWWMAAAVFTLVATGGVLGFLQWKQHTQNNTTSNVVAAPVPGSNKATLTLADGSSIVLDQAGQGDIATQGNVKIIKLDSGSLAYKGSSQSDGGFNTLTTPRGGQFQITLADGTKVWLNAASSLKYPAAFTQNTRTVHLTGEAYFEVAKNSKQPFEVKTDKMNVQVLGTSFNIMAYDDEAETRTTLVDGAVNTLSGSSVTPLAPGQQAVVAGLGRISKALHPDMESVLAWKKGEFRFDGASITTIMRQVARWYDVEIVYEGKMPANEFYGVVSRKDNVQQLLEGLEIPGTVHFKTNGKTITVMSGPATKKP</sequence>
<dbReference type="InterPro" id="IPR006860">
    <property type="entry name" value="FecR"/>
</dbReference>
<proteinExistence type="predicted"/>
<keyword evidence="1" id="KW-0472">Membrane</keyword>
<dbReference type="Pfam" id="PF16344">
    <property type="entry name" value="FecR_C"/>
    <property type="match status" value="1"/>
</dbReference>
<dbReference type="InterPro" id="IPR012373">
    <property type="entry name" value="Ferrdict_sens_TM"/>
</dbReference>
<dbReference type="Proteomes" id="UP000812270">
    <property type="component" value="Unassembled WGS sequence"/>
</dbReference>
<dbReference type="RefSeq" id="WP_217789430.1">
    <property type="nucleotide sequence ID" value="NZ_JAHSPG010000001.1"/>
</dbReference>
<dbReference type="AlphaFoldDB" id="A0A9E2S9L8"/>
<feature type="domain" description="FecR protein" evidence="2">
    <location>
        <begin position="183"/>
        <end position="278"/>
    </location>
</feature>
<dbReference type="InterPro" id="IPR032508">
    <property type="entry name" value="FecR_C"/>
</dbReference>
<name>A0A9E2S9L8_9BACT</name>
<reference evidence="4" key="1">
    <citation type="submission" date="2021-06" db="EMBL/GenBank/DDBJ databases">
        <authorList>
            <person name="Huq M.A."/>
        </authorList>
    </citation>
    <scope>NUCLEOTIDE SEQUENCE</scope>
    <source>
        <strain evidence="4">MAH-26</strain>
    </source>
</reference>
<organism evidence="4 5">
    <name type="scientific">Pinibacter aurantiacus</name>
    <dbReference type="NCBI Taxonomy" id="2851599"/>
    <lineage>
        <taxon>Bacteria</taxon>
        <taxon>Pseudomonadati</taxon>
        <taxon>Bacteroidota</taxon>
        <taxon>Chitinophagia</taxon>
        <taxon>Chitinophagales</taxon>
        <taxon>Chitinophagaceae</taxon>
        <taxon>Pinibacter</taxon>
    </lineage>
</organism>
<dbReference type="PANTHER" id="PTHR30273">
    <property type="entry name" value="PERIPLASMIC SIGNAL SENSOR AND SIGMA FACTOR ACTIVATOR FECR-RELATED"/>
    <property type="match status" value="1"/>
</dbReference>
<evidence type="ECO:0000259" key="3">
    <source>
        <dbReference type="Pfam" id="PF16344"/>
    </source>
</evidence>
<evidence type="ECO:0000313" key="5">
    <source>
        <dbReference type="Proteomes" id="UP000812270"/>
    </source>
</evidence>
<protein>
    <submittedName>
        <fullName evidence="4">FecR domain-containing protein</fullName>
    </submittedName>
</protein>
<evidence type="ECO:0000313" key="4">
    <source>
        <dbReference type="EMBL" id="MBV4355885.1"/>
    </source>
</evidence>
<keyword evidence="5" id="KW-1185">Reference proteome</keyword>
<dbReference type="GO" id="GO:0016989">
    <property type="term" value="F:sigma factor antagonist activity"/>
    <property type="evidence" value="ECO:0007669"/>
    <property type="project" value="TreeGrafter"/>
</dbReference>
<gene>
    <name evidence="4" type="ORF">KTO63_01915</name>
</gene>
<comment type="caution">
    <text evidence="4">The sequence shown here is derived from an EMBL/GenBank/DDBJ whole genome shotgun (WGS) entry which is preliminary data.</text>
</comment>
<dbReference type="PANTHER" id="PTHR30273:SF2">
    <property type="entry name" value="PROTEIN FECR"/>
    <property type="match status" value="1"/>
</dbReference>
<evidence type="ECO:0000256" key="1">
    <source>
        <dbReference type="SAM" id="Phobius"/>
    </source>
</evidence>
<dbReference type="Pfam" id="PF04773">
    <property type="entry name" value="FecR"/>
    <property type="match status" value="1"/>
</dbReference>
<evidence type="ECO:0000259" key="2">
    <source>
        <dbReference type="Pfam" id="PF04773"/>
    </source>
</evidence>